<protein>
    <submittedName>
        <fullName evidence="4">DNA translocase FtsK 1</fullName>
    </submittedName>
</protein>
<gene>
    <name evidence="4" type="primary">LOC117569962</name>
</gene>
<feature type="compositionally biased region" description="Acidic residues" evidence="1">
    <location>
        <begin position="91"/>
        <end position="102"/>
    </location>
</feature>
<keyword evidence="3" id="KW-1185">Reference proteome</keyword>
<evidence type="ECO:0000313" key="4">
    <source>
        <dbReference type="RefSeq" id="XP_034107226.1"/>
    </source>
</evidence>
<dbReference type="RefSeq" id="XP_034107226.1">
    <property type="nucleotide sequence ID" value="XM_034251335.2"/>
</dbReference>
<feature type="chain" id="PRO_5028267593" evidence="2">
    <location>
        <begin position="23"/>
        <end position="211"/>
    </location>
</feature>
<keyword evidence="2" id="KW-0732">Signal</keyword>
<proteinExistence type="predicted"/>
<evidence type="ECO:0000313" key="3">
    <source>
        <dbReference type="Proteomes" id="UP000515160"/>
    </source>
</evidence>
<feature type="region of interest" description="Disordered" evidence="1">
    <location>
        <begin position="36"/>
        <end position="102"/>
    </location>
</feature>
<evidence type="ECO:0000256" key="2">
    <source>
        <dbReference type="SAM" id="SignalP"/>
    </source>
</evidence>
<feature type="signal peptide" evidence="2">
    <location>
        <begin position="1"/>
        <end position="22"/>
    </location>
</feature>
<accession>A0A6P8WU72</accession>
<feature type="compositionally biased region" description="Acidic residues" evidence="1">
    <location>
        <begin position="70"/>
        <end position="80"/>
    </location>
</feature>
<name>A0A6P8WU72_DROAB</name>
<evidence type="ECO:0000256" key="1">
    <source>
        <dbReference type="SAM" id="MobiDB-lite"/>
    </source>
</evidence>
<sequence>MARYQLISSLLLLTILVASTAAQAPRRLRLQLRQRQQFARQEVAPTPYPSADELKPEEPALIYGPPPSTDVDELPAEQEPDVNSFQPDAEPQPEPETSDDVDVDVDAEELDTDENSVEATTQAAAAPARLRISRQRLAKLQLAKAQPKRLRLQPLRQRQRIARLEDLSPAVAPVAAPVPVAAAAPVPQFYYVGAQQPYVVAYNAAPQQLGW</sequence>
<dbReference type="GeneID" id="117569962"/>
<dbReference type="AlphaFoldDB" id="A0A6P8WU72"/>
<dbReference type="OrthoDB" id="6750008at2759"/>
<organism evidence="3 4">
    <name type="scientific">Drosophila albomicans</name>
    <name type="common">Fruit fly</name>
    <dbReference type="NCBI Taxonomy" id="7291"/>
    <lineage>
        <taxon>Eukaryota</taxon>
        <taxon>Metazoa</taxon>
        <taxon>Ecdysozoa</taxon>
        <taxon>Arthropoda</taxon>
        <taxon>Hexapoda</taxon>
        <taxon>Insecta</taxon>
        <taxon>Pterygota</taxon>
        <taxon>Neoptera</taxon>
        <taxon>Endopterygota</taxon>
        <taxon>Diptera</taxon>
        <taxon>Brachycera</taxon>
        <taxon>Muscomorpha</taxon>
        <taxon>Ephydroidea</taxon>
        <taxon>Drosophilidae</taxon>
        <taxon>Drosophila</taxon>
    </lineage>
</organism>
<dbReference type="Proteomes" id="UP000515160">
    <property type="component" value="Chromosome 3"/>
</dbReference>
<reference evidence="4" key="1">
    <citation type="submission" date="2025-08" db="UniProtKB">
        <authorList>
            <consortium name="RefSeq"/>
        </authorList>
    </citation>
    <scope>IDENTIFICATION</scope>
    <source>
        <strain evidence="4">15112-1751.03</strain>
        <tissue evidence="4">Whole Adult</tissue>
    </source>
</reference>